<feature type="compositionally biased region" description="Basic residues" evidence="4">
    <location>
        <begin position="1574"/>
        <end position="1586"/>
    </location>
</feature>
<keyword evidence="7" id="KW-1185">Reference proteome</keyword>
<feature type="domain" description="K Homology" evidence="5">
    <location>
        <begin position="401"/>
        <end position="475"/>
    </location>
</feature>
<dbReference type="OrthoDB" id="10027144at2759"/>
<dbReference type="CDD" id="cd00105">
    <property type="entry name" value="KH-I"/>
    <property type="match status" value="3"/>
</dbReference>
<feature type="domain" description="K Homology" evidence="5">
    <location>
        <begin position="989"/>
        <end position="1067"/>
    </location>
</feature>
<dbReference type="Pfam" id="PF00013">
    <property type="entry name" value="KH_1"/>
    <property type="match status" value="7"/>
</dbReference>
<keyword evidence="2 3" id="KW-0694">RNA-binding</keyword>
<feature type="domain" description="K Homology" evidence="5">
    <location>
        <begin position="162"/>
        <end position="240"/>
    </location>
</feature>
<evidence type="ECO:0000256" key="4">
    <source>
        <dbReference type="SAM" id="MobiDB-lite"/>
    </source>
</evidence>
<organism evidence="6 7">
    <name type="scientific">Rhizoclosmatium globosum</name>
    <dbReference type="NCBI Taxonomy" id="329046"/>
    <lineage>
        <taxon>Eukaryota</taxon>
        <taxon>Fungi</taxon>
        <taxon>Fungi incertae sedis</taxon>
        <taxon>Chytridiomycota</taxon>
        <taxon>Chytridiomycota incertae sedis</taxon>
        <taxon>Chytridiomycetes</taxon>
        <taxon>Chytridiales</taxon>
        <taxon>Chytriomycetaceae</taxon>
        <taxon>Rhizoclosmatium</taxon>
    </lineage>
</organism>
<gene>
    <name evidence="6" type="ORF">BCR33DRAFT_721603</name>
</gene>
<keyword evidence="1" id="KW-0677">Repeat</keyword>
<dbReference type="SMART" id="SM00322">
    <property type="entry name" value="KH"/>
    <property type="match status" value="11"/>
</dbReference>
<dbReference type="Proteomes" id="UP000193642">
    <property type="component" value="Unassembled WGS sequence"/>
</dbReference>
<comment type="caution">
    <text evidence="6">The sequence shown here is derived from an EMBL/GenBank/DDBJ whole genome shotgun (WGS) entry which is preliminary data.</text>
</comment>
<proteinExistence type="predicted"/>
<reference evidence="6 7" key="1">
    <citation type="submission" date="2016-07" db="EMBL/GenBank/DDBJ databases">
        <title>Pervasive Adenine N6-methylation of Active Genes in Fungi.</title>
        <authorList>
            <consortium name="DOE Joint Genome Institute"/>
            <person name="Mondo S.J."/>
            <person name="Dannebaum R.O."/>
            <person name="Kuo R.C."/>
            <person name="Labutti K."/>
            <person name="Haridas S."/>
            <person name="Kuo A."/>
            <person name="Salamov A."/>
            <person name="Ahrendt S.R."/>
            <person name="Lipzen A."/>
            <person name="Sullivan W."/>
            <person name="Andreopoulos W.B."/>
            <person name="Clum A."/>
            <person name="Lindquist E."/>
            <person name="Daum C."/>
            <person name="Ramamoorthy G.K."/>
            <person name="Gryganskyi A."/>
            <person name="Culley D."/>
            <person name="Magnuson J.K."/>
            <person name="James T.Y."/>
            <person name="O'Malley M.A."/>
            <person name="Stajich J.E."/>
            <person name="Spatafora J.W."/>
            <person name="Visel A."/>
            <person name="Grigoriev I.V."/>
        </authorList>
    </citation>
    <scope>NUCLEOTIDE SEQUENCE [LARGE SCALE GENOMIC DNA]</scope>
    <source>
        <strain evidence="6 7">JEL800</strain>
    </source>
</reference>
<feature type="domain" description="K Homology" evidence="5">
    <location>
        <begin position="244"/>
        <end position="323"/>
    </location>
</feature>
<feature type="domain" description="K Homology" evidence="5">
    <location>
        <begin position="1090"/>
        <end position="1162"/>
    </location>
</feature>
<dbReference type="InterPro" id="IPR004088">
    <property type="entry name" value="KH_dom_type_1"/>
</dbReference>
<dbReference type="InterPro" id="IPR036612">
    <property type="entry name" value="KH_dom_type_1_sf"/>
</dbReference>
<protein>
    <recommendedName>
        <fullName evidence="5">K Homology domain-containing protein</fullName>
    </recommendedName>
</protein>
<dbReference type="GO" id="GO:0003723">
    <property type="term" value="F:RNA binding"/>
    <property type="evidence" value="ECO:0007669"/>
    <property type="project" value="UniProtKB-UniRule"/>
</dbReference>
<dbReference type="InterPro" id="IPR057778">
    <property type="entry name" value="KH_Vigilin_N"/>
</dbReference>
<evidence type="ECO:0000313" key="6">
    <source>
        <dbReference type="EMBL" id="ORY37251.1"/>
    </source>
</evidence>
<dbReference type="SUPFAM" id="SSF54791">
    <property type="entry name" value="Eukaryotic type KH-domain (KH-domain type I)"/>
    <property type="match status" value="10"/>
</dbReference>
<dbReference type="Gene3D" id="3.30.1370.10">
    <property type="entry name" value="K Homology domain, type 1"/>
    <property type="match status" value="9"/>
</dbReference>
<feature type="region of interest" description="Disordered" evidence="4">
    <location>
        <begin position="1337"/>
        <end position="1370"/>
    </location>
</feature>
<dbReference type="PANTHER" id="PTHR10288">
    <property type="entry name" value="KH DOMAIN CONTAINING RNA BINDING PROTEIN"/>
    <property type="match status" value="1"/>
</dbReference>
<feature type="domain" description="K Homology" evidence="5">
    <location>
        <begin position="793"/>
        <end position="908"/>
    </location>
</feature>
<dbReference type="PROSITE" id="PS50084">
    <property type="entry name" value="KH_TYPE_1"/>
    <property type="match status" value="9"/>
</dbReference>
<feature type="domain" description="K Homology" evidence="5">
    <location>
        <begin position="913"/>
        <end position="985"/>
    </location>
</feature>
<dbReference type="InterPro" id="IPR004087">
    <property type="entry name" value="KH_dom"/>
</dbReference>
<dbReference type="EMBL" id="MCGO01000051">
    <property type="protein sequence ID" value="ORY37251.1"/>
    <property type="molecule type" value="Genomic_DNA"/>
</dbReference>
<dbReference type="Pfam" id="PF24668">
    <property type="entry name" value="KH_Vigilin"/>
    <property type="match status" value="1"/>
</dbReference>
<evidence type="ECO:0000256" key="2">
    <source>
        <dbReference type="ARBA" id="ARBA00022884"/>
    </source>
</evidence>
<name>A0A1Y2BR81_9FUNG</name>
<dbReference type="CDD" id="cd22407">
    <property type="entry name" value="KH-I_Vigilin_rpt3"/>
    <property type="match status" value="1"/>
</dbReference>
<evidence type="ECO:0000256" key="1">
    <source>
        <dbReference type="ARBA" id="ARBA00022737"/>
    </source>
</evidence>
<evidence type="ECO:0000256" key="3">
    <source>
        <dbReference type="PROSITE-ProRule" id="PRU00117"/>
    </source>
</evidence>
<sequence length="1602" mass="169925">MENDILTQLRRGIDGAEPVENGTTHDDLENILATNDVSAHVARKPELDLNSEDLFPALPPTTAAPKPTQAWRPAVSKITAVESGTKKLGTGKRVVESFEIPGSMQQKLPSTGKNSVADHAKAIALRTMTTIEVRSNGTTFVITGRPESVKTARKDLVTAIGVVLTEVVMVPSSVRPHILGAGGKNLKDLTARTGTNINVPKAAKPEEGEEVDEDEEQPITIKGNFEGVREAKKEIEEIKAKRTQNYSTRLNIDRAFHPFIAGANNSTVEGIEEKTGTRIHIPPLVAPSAEREGVPEKNVNEIVIVGPRDSVKAAEEQIRNLYEELQRTTRTLSFPIKKRQHRFIIGAKGKNLQEILEATGCSVELPAASDPSDVVTVRGPDTMLSVALQSVLQKSNQVSLEEIHLTRALPASTNPLLFLRYVFTKEINEIKKIETANNVSIHRMLDNPSDPIIEIQGKTKLEAEAARIQLNQLVQEWGASLFFGEVEIPHGLHKFVVGKGGANIVKMKAQPVWEGRLADVVVPSESEGSDEILVVVRRLPRGLGGAPNAKAATKKPAGAAKAEAEDDEEVAAFAEKVRAEILSVSLAFADFTSEVVPVPGKFHGRLIGAGGKDLKELLSAYNEEVSIRFPTATGKEDKKKDDKKVDADTVVIKGPKKLVADCKAKLAKVLVELKRIETLGSYTETLKVKKGTGKKLREGAGAPVSSGSNIVQEHGRGETIGWLIRLIKENLIANPPKAADAVTAENHHMLSLLKVEVTESAKDADDVITFTGPKDIVAIAKKIISDRSVRLANQVTVEFKVFQICSKASKEVLEENLIPDLKNRVMRKLIGREGKSVKALMDKYAVAVQFPEGGKKRKVKVEDESEEAVEEEADDEEASNAVVDGLVIVKGNPKDVEAAKTEIMKIAESEILNSYITSFEVPRSVLPHVLGASGSKIKSLRETHNVRIDLKDVENDDGEISVLISLEGTKADCLSVQDKILNVTDELVNVETRALAVPSYLHKDIIGVSGTRIKAVIDTFGGPDKVKVQFPPRGDSAIGSADSNVVTCKAHVRQIDDLVIAVLNLVNEVLAGEGEDANESLALIDETSDDVVVEEISIPKSDVSRVLGKGGDAVKVTMRKFGVVYWFSGSEHSETVEVKVVGPSENVDGVKKAIEDIKGKLRTSKKVALPAKVIENLGTSGSVHDAEAASIQDLIKKVRADTAGAASAEISNAALSGAADAFITVRGDAKYVDIAVKSLEKGLVELTKYDVTVRVPVDADIRGHIIGKAGATISKIRTESDANVELARGNGRNSGDVVVIRGTIEAVEKATELVQKIIADQASRAAADAARRAERAAKEASSFSAGPARIDDDAADDGTEYVPNGSGASYVPGFVPGQKPAKGKKPAVPVTVIASTSTYYASYAPEPVEESWKPVAPKKVAKKDDAAPVVGVTTVAGDAAVVGAGPSKKKKKNKKSNAAAAGATATAADEEDVDVVAVPEPVAASTPTPAPAPARARSSSPAKVVPVARAASPVRTAPVAKPAPVAAPAPIPAPVVAPTPVPAPADDGWTVIPKKGGAAAAAGAEAEGGESGAAKKKKKKNKKKKSAAAAANGNDDEDDGDE</sequence>
<feature type="region of interest" description="Disordered" evidence="4">
    <location>
        <begin position="1483"/>
        <end position="1503"/>
    </location>
</feature>
<feature type="domain" description="K Homology" evidence="5">
    <location>
        <begin position="480"/>
        <end position="555"/>
    </location>
</feature>
<evidence type="ECO:0000313" key="7">
    <source>
        <dbReference type="Proteomes" id="UP000193642"/>
    </source>
</evidence>
<feature type="domain" description="K Homology" evidence="5">
    <location>
        <begin position="1249"/>
        <end position="1319"/>
    </location>
</feature>
<feature type="region of interest" description="Disordered" evidence="4">
    <location>
        <begin position="1543"/>
        <end position="1602"/>
    </location>
</feature>
<dbReference type="STRING" id="329046.A0A1Y2BR81"/>
<accession>A0A1Y2BR81</accession>
<dbReference type="CDD" id="cd22408">
    <property type="entry name" value="KH-I_Vigilin_rpt4"/>
    <property type="match status" value="1"/>
</dbReference>
<evidence type="ECO:0000259" key="5">
    <source>
        <dbReference type="SMART" id="SM00322"/>
    </source>
</evidence>
<feature type="domain" description="K Homology" evidence="5">
    <location>
        <begin position="590"/>
        <end position="671"/>
    </location>
</feature>
<feature type="domain" description="K Homology" evidence="5">
    <location>
        <begin position="328"/>
        <end position="396"/>
    </location>
</feature>
<feature type="compositionally biased region" description="Low complexity" evidence="4">
    <location>
        <begin position="1554"/>
        <end position="1565"/>
    </location>
</feature>